<dbReference type="FunFam" id="3.60.110.10:FF:000003">
    <property type="entry name" value="Glutamine-dependent NAD(+) synthetase"/>
    <property type="match status" value="1"/>
</dbReference>
<evidence type="ECO:0000313" key="11">
    <source>
        <dbReference type="Proteomes" id="UP000308005"/>
    </source>
</evidence>
<dbReference type="CDD" id="cd00553">
    <property type="entry name" value="NAD_synthase"/>
    <property type="match status" value="1"/>
</dbReference>
<evidence type="ECO:0000256" key="2">
    <source>
        <dbReference type="ARBA" id="ARBA00007145"/>
    </source>
</evidence>
<dbReference type="CDD" id="cd07570">
    <property type="entry name" value="GAT_Gln-NAD-synth"/>
    <property type="match status" value="1"/>
</dbReference>
<dbReference type="UniPathway" id="UPA00253">
    <property type="reaction ID" value="UER00334"/>
</dbReference>
<comment type="pathway">
    <text evidence="1 8">Cofactor biosynthesis; NAD(+) biosynthesis; NAD(+) from deamido-NAD(+) (L-Gln route): step 1/1.</text>
</comment>
<comment type="caution">
    <text evidence="10">The sequence shown here is derived from an EMBL/GenBank/DDBJ whole genome shotgun (WGS) entry which is preliminary data.</text>
</comment>
<dbReference type="PROSITE" id="PS50263">
    <property type="entry name" value="CN_HYDROLASE"/>
    <property type="match status" value="1"/>
</dbReference>
<evidence type="ECO:0000256" key="3">
    <source>
        <dbReference type="ARBA" id="ARBA00022598"/>
    </source>
</evidence>
<dbReference type="GO" id="GO:0009435">
    <property type="term" value="P:NAD+ biosynthetic process"/>
    <property type="evidence" value="ECO:0007669"/>
    <property type="project" value="UniProtKB-UniRule"/>
</dbReference>
<dbReference type="EC" id="6.3.5.1" evidence="8"/>
<protein>
    <recommendedName>
        <fullName evidence="8">Glutamine-dependent NAD(+) synthetase</fullName>
        <ecNumber evidence="8">6.3.5.1</ecNumber>
    </recommendedName>
    <alternativeName>
        <fullName evidence="8">NAD(+) synthase [glutamine-hydrolyzing]</fullName>
    </alternativeName>
</protein>
<dbReference type="GO" id="GO:0005737">
    <property type="term" value="C:cytoplasm"/>
    <property type="evidence" value="ECO:0007669"/>
    <property type="project" value="InterPro"/>
</dbReference>
<dbReference type="PANTHER" id="PTHR23090:SF9">
    <property type="entry name" value="GLUTAMINE-DEPENDENT NAD(+) SYNTHETASE"/>
    <property type="match status" value="1"/>
</dbReference>
<dbReference type="Gene3D" id="3.40.50.620">
    <property type="entry name" value="HUPs"/>
    <property type="match status" value="1"/>
</dbReference>
<evidence type="ECO:0000256" key="5">
    <source>
        <dbReference type="ARBA" id="ARBA00022840"/>
    </source>
</evidence>
<dbReference type="FunFam" id="3.40.50.620:FF:000036">
    <property type="entry name" value="Glutamine-dependent NAD(+) synthetase"/>
    <property type="match status" value="1"/>
</dbReference>
<sequence>MVHQLPSFVSSQHKIFNMGRLATISTCQLDQWALDFDGNRDRILEAIRQAKAAGSKLILTPELCIPGYGLLDHFQELDTFTHSWEVLAEIISSPDAQDIIIDLGLPIRHNDVPHNGRVLALNGEILAIRPKIDLCNDGNYREMRYFTPWTRYRVDSYTLPHEIQELTGQTEVPIGDIIFQTLDATFASELCEELWTPDSPHIQYSLNGAEIILNSSGSHHELRKLDTRINLITNASKSGGVYMYSNQKGCDGDRLYYDGCSLIAINGQMVAQGSQFSLRDVEVITSTVDLDDIWSARQSRSRGMQAMKAHDFTRVKIDFAMTVKTRSNPKLRIAEAIKPRYHKPEEEIALGPACWLWDYLRRSTAAGYFVPLSGGIDSCATATIVFSMCRLVITAIKEGDEQVIKDATRLCSGDDVSKMSAQDFCGRVFNTAFMGMKEQSSKETRGRAEQLANAIGAQHIDCNIDEVFNAVKNLVSSTLDFTPRFKVHGGEPGENIALQNFQSRSRMILSYAFAQLLPTSKGRGGLLVLGSANVDEALRGYLTKYDCSSADINPIGGISKTDLISFIAWAEHAFELPILQEFIDATPTAELEPITDDYVQSDEVDMGMTYKELSVYGYLRKVRKFGLYSMWEKLCVDWRDQYTPGEVYTKVRRFMWFYAINRHKMTTITPAYYAEQYAPDDNRFDLRPFLYPSFTFAHRKIENELKMMEEGEAGNAGEK</sequence>
<keyword evidence="5 8" id="KW-0067">ATP-binding</keyword>
<dbReference type="Pfam" id="PF00795">
    <property type="entry name" value="CN_hydrolase"/>
    <property type="match status" value="1"/>
</dbReference>
<keyword evidence="6 8" id="KW-0520">NAD</keyword>
<dbReference type="Pfam" id="PF02540">
    <property type="entry name" value="NAD_synthase"/>
    <property type="match status" value="1"/>
</dbReference>
<dbReference type="NCBIfam" id="TIGR00552">
    <property type="entry name" value="nadE"/>
    <property type="match status" value="1"/>
</dbReference>
<accession>A0A4V4KKL9</accession>
<dbReference type="PANTHER" id="PTHR23090">
    <property type="entry name" value="NH 3 /GLUTAMINE-DEPENDENT NAD + SYNTHETASE"/>
    <property type="match status" value="1"/>
</dbReference>
<dbReference type="SUPFAM" id="SSF52402">
    <property type="entry name" value="Adenine nucleotide alpha hydrolases-like"/>
    <property type="match status" value="1"/>
</dbReference>
<proteinExistence type="inferred from homology"/>
<evidence type="ECO:0000313" key="10">
    <source>
        <dbReference type="EMBL" id="THZ23271.1"/>
    </source>
</evidence>
<organism evidence="10 11">
    <name type="scientific">Aureobasidium pullulans</name>
    <name type="common">Black yeast</name>
    <name type="synonym">Pullularia pullulans</name>
    <dbReference type="NCBI Taxonomy" id="5580"/>
    <lineage>
        <taxon>Eukaryota</taxon>
        <taxon>Fungi</taxon>
        <taxon>Dikarya</taxon>
        <taxon>Ascomycota</taxon>
        <taxon>Pezizomycotina</taxon>
        <taxon>Dothideomycetes</taxon>
        <taxon>Dothideomycetidae</taxon>
        <taxon>Dothideales</taxon>
        <taxon>Saccotheciaceae</taxon>
        <taxon>Aureobasidium</taxon>
    </lineage>
</organism>
<dbReference type="Gene3D" id="3.60.110.10">
    <property type="entry name" value="Carbon-nitrogen hydrolase"/>
    <property type="match status" value="1"/>
</dbReference>
<dbReference type="InterPro" id="IPR003010">
    <property type="entry name" value="C-N_Hydrolase"/>
</dbReference>
<comment type="similarity">
    <text evidence="2 8">In the C-terminal section; belongs to the NAD synthetase family.</text>
</comment>
<evidence type="ECO:0000256" key="1">
    <source>
        <dbReference type="ARBA" id="ARBA00005188"/>
    </source>
</evidence>
<gene>
    <name evidence="10" type="ORF">D6C91_03724</name>
</gene>
<dbReference type="InterPro" id="IPR014729">
    <property type="entry name" value="Rossmann-like_a/b/a_fold"/>
</dbReference>
<keyword evidence="4 8" id="KW-0547">Nucleotide-binding</keyword>
<dbReference type="PIRSF" id="PIRSF006630">
    <property type="entry name" value="NADS_GAT"/>
    <property type="match status" value="1"/>
</dbReference>
<evidence type="ECO:0000259" key="9">
    <source>
        <dbReference type="PROSITE" id="PS50263"/>
    </source>
</evidence>
<dbReference type="HAMAP" id="MF_02090">
    <property type="entry name" value="NadE_glutamine_dep"/>
    <property type="match status" value="1"/>
</dbReference>
<comment type="catalytic activity">
    <reaction evidence="7 8">
        <text>deamido-NAD(+) + L-glutamine + ATP + H2O = L-glutamate + AMP + diphosphate + NAD(+) + H(+)</text>
        <dbReference type="Rhea" id="RHEA:24384"/>
        <dbReference type="ChEBI" id="CHEBI:15377"/>
        <dbReference type="ChEBI" id="CHEBI:15378"/>
        <dbReference type="ChEBI" id="CHEBI:29985"/>
        <dbReference type="ChEBI" id="CHEBI:30616"/>
        <dbReference type="ChEBI" id="CHEBI:33019"/>
        <dbReference type="ChEBI" id="CHEBI:57540"/>
        <dbReference type="ChEBI" id="CHEBI:58359"/>
        <dbReference type="ChEBI" id="CHEBI:58437"/>
        <dbReference type="ChEBI" id="CHEBI:456215"/>
        <dbReference type="EC" id="6.3.5.1"/>
    </reaction>
</comment>
<dbReference type="GO" id="GO:0005524">
    <property type="term" value="F:ATP binding"/>
    <property type="evidence" value="ECO:0007669"/>
    <property type="project" value="UniProtKB-UniRule"/>
</dbReference>
<dbReference type="InterPro" id="IPR036526">
    <property type="entry name" value="C-N_Hydrolase_sf"/>
</dbReference>
<keyword evidence="3 8" id="KW-0436">Ligase</keyword>
<evidence type="ECO:0000256" key="4">
    <source>
        <dbReference type="ARBA" id="ARBA00022741"/>
    </source>
</evidence>
<dbReference type="GO" id="GO:0003952">
    <property type="term" value="F:NAD+ synthase (glutamine-hydrolyzing) activity"/>
    <property type="evidence" value="ECO:0007669"/>
    <property type="project" value="UniProtKB-UniRule"/>
</dbReference>
<dbReference type="InterPro" id="IPR014445">
    <property type="entry name" value="Gln-dep_NAD_synthase"/>
</dbReference>
<dbReference type="AlphaFoldDB" id="A0A4V4KKL9"/>
<dbReference type="Proteomes" id="UP000308005">
    <property type="component" value="Unassembled WGS sequence"/>
</dbReference>
<evidence type="ECO:0000256" key="6">
    <source>
        <dbReference type="ARBA" id="ARBA00023027"/>
    </source>
</evidence>
<reference evidence="10 11" key="1">
    <citation type="submission" date="2018-10" db="EMBL/GenBank/DDBJ databases">
        <title>Fifty Aureobasidium pullulans genomes reveal a recombining polyextremotolerant generalist.</title>
        <authorList>
            <person name="Gostincar C."/>
            <person name="Turk M."/>
            <person name="Zajc J."/>
            <person name="Gunde-Cimerman N."/>
        </authorList>
    </citation>
    <scope>NUCLEOTIDE SEQUENCE [LARGE SCALE GENOMIC DNA]</scope>
    <source>
        <strain evidence="10 11">EXF-3863</strain>
    </source>
</reference>
<name>A0A4V4KKL9_AURPU</name>
<evidence type="ECO:0000256" key="7">
    <source>
        <dbReference type="ARBA" id="ARBA00052340"/>
    </source>
</evidence>
<dbReference type="GO" id="GO:0004359">
    <property type="term" value="F:glutaminase activity"/>
    <property type="evidence" value="ECO:0007669"/>
    <property type="project" value="InterPro"/>
</dbReference>
<evidence type="ECO:0000256" key="8">
    <source>
        <dbReference type="PIRNR" id="PIRNR006630"/>
    </source>
</evidence>
<dbReference type="InterPro" id="IPR022310">
    <property type="entry name" value="NAD/GMP_synthase"/>
</dbReference>
<dbReference type="EMBL" id="QZBM01000122">
    <property type="protein sequence ID" value="THZ23271.1"/>
    <property type="molecule type" value="Genomic_DNA"/>
</dbReference>
<dbReference type="InterPro" id="IPR003694">
    <property type="entry name" value="NAD_synthase"/>
</dbReference>
<feature type="domain" description="CN hydrolase" evidence="9">
    <location>
        <begin position="22"/>
        <end position="290"/>
    </location>
</feature>
<dbReference type="SUPFAM" id="SSF56317">
    <property type="entry name" value="Carbon-nitrogen hydrolase"/>
    <property type="match status" value="1"/>
</dbReference>